<name>A0A6J5LS93_9CAUD</name>
<protein>
    <submittedName>
        <fullName evidence="1">Uncharacterized protein</fullName>
    </submittedName>
</protein>
<gene>
    <name evidence="1" type="ORF">UFOVP300_11</name>
</gene>
<accession>A0A6J5LS93</accession>
<dbReference type="EMBL" id="LR796307">
    <property type="protein sequence ID" value="CAB4135917.1"/>
    <property type="molecule type" value="Genomic_DNA"/>
</dbReference>
<proteinExistence type="predicted"/>
<organism evidence="1">
    <name type="scientific">uncultured Caudovirales phage</name>
    <dbReference type="NCBI Taxonomy" id="2100421"/>
    <lineage>
        <taxon>Viruses</taxon>
        <taxon>Duplodnaviria</taxon>
        <taxon>Heunggongvirae</taxon>
        <taxon>Uroviricota</taxon>
        <taxon>Caudoviricetes</taxon>
        <taxon>Peduoviridae</taxon>
        <taxon>Maltschvirus</taxon>
        <taxon>Maltschvirus maltsch</taxon>
    </lineage>
</organism>
<sequence>MSATFGLALAVLTLGSCYASYRLGQADILARYRRHAERKRRWREFEDFEE</sequence>
<evidence type="ECO:0000313" key="1">
    <source>
        <dbReference type="EMBL" id="CAB4135917.1"/>
    </source>
</evidence>
<reference evidence="1" key="1">
    <citation type="submission" date="2020-04" db="EMBL/GenBank/DDBJ databases">
        <authorList>
            <person name="Chiriac C."/>
            <person name="Salcher M."/>
            <person name="Ghai R."/>
            <person name="Kavagutti S V."/>
        </authorList>
    </citation>
    <scope>NUCLEOTIDE SEQUENCE</scope>
</reference>